<feature type="transmembrane region" description="Helical" evidence="10">
    <location>
        <begin position="6"/>
        <end position="25"/>
    </location>
</feature>
<keyword evidence="7 10" id="KW-0472">Membrane</keyword>
<comment type="function">
    <text evidence="10">Catalyzes the transfer of an acyl group from acyl-phosphate (acyl-PO(4)) to glycerol-3-phosphate (G3P) to form lysophosphatidic acid (LPA). This enzyme utilizes acyl-phosphate as fatty acyl donor, but not acyl-CoA or acyl-ACP.</text>
</comment>
<keyword evidence="6 10" id="KW-0443">Lipid metabolism</keyword>
<organism evidence="11 12">
    <name type="scientific">Emticicia agri</name>
    <dbReference type="NCBI Taxonomy" id="2492393"/>
    <lineage>
        <taxon>Bacteria</taxon>
        <taxon>Pseudomonadati</taxon>
        <taxon>Bacteroidota</taxon>
        <taxon>Cytophagia</taxon>
        <taxon>Cytophagales</taxon>
        <taxon>Leadbetterellaceae</taxon>
        <taxon>Emticicia</taxon>
    </lineage>
</organism>
<keyword evidence="8 10" id="KW-0594">Phospholipid biosynthesis</keyword>
<dbReference type="OrthoDB" id="9777124at2"/>
<accession>A0A4Q5LY59</accession>
<dbReference type="GO" id="GO:0043772">
    <property type="term" value="F:acyl-phosphate glycerol-3-phosphate acyltransferase activity"/>
    <property type="evidence" value="ECO:0007669"/>
    <property type="project" value="UniProtKB-UniRule"/>
</dbReference>
<dbReference type="EC" id="2.3.1.275" evidence="10"/>
<dbReference type="GO" id="GO:0005886">
    <property type="term" value="C:plasma membrane"/>
    <property type="evidence" value="ECO:0007669"/>
    <property type="project" value="UniProtKB-SubCell"/>
</dbReference>
<feature type="transmembrane region" description="Helical" evidence="10">
    <location>
        <begin position="110"/>
        <end position="135"/>
    </location>
</feature>
<evidence type="ECO:0000256" key="3">
    <source>
        <dbReference type="ARBA" id="ARBA00022679"/>
    </source>
</evidence>
<dbReference type="PANTHER" id="PTHR30309">
    <property type="entry name" value="INNER MEMBRANE PROTEIN YGIH"/>
    <property type="match status" value="1"/>
</dbReference>
<comment type="catalytic activity">
    <reaction evidence="10">
        <text>an acyl phosphate + sn-glycerol 3-phosphate = a 1-acyl-sn-glycero-3-phosphate + phosphate</text>
        <dbReference type="Rhea" id="RHEA:34075"/>
        <dbReference type="ChEBI" id="CHEBI:43474"/>
        <dbReference type="ChEBI" id="CHEBI:57597"/>
        <dbReference type="ChEBI" id="CHEBI:57970"/>
        <dbReference type="ChEBI" id="CHEBI:59918"/>
        <dbReference type="EC" id="2.3.1.275"/>
    </reaction>
</comment>
<evidence type="ECO:0000256" key="5">
    <source>
        <dbReference type="ARBA" id="ARBA00022989"/>
    </source>
</evidence>
<comment type="subunit">
    <text evidence="10">Probably interacts with PlsX.</text>
</comment>
<keyword evidence="12" id="KW-1185">Reference proteome</keyword>
<dbReference type="InterPro" id="IPR003811">
    <property type="entry name" value="G3P_acylTferase_PlsY"/>
</dbReference>
<feature type="transmembrane region" description="Helical" evidence="10">
    <location>
        <begin position="80"/>
        <end position="98"/>
    </location>
</feature>
<dbReference type="Proteomes" id="UP000293162">
    <property type="component" value="Unassembled WGS sequence"/>
</dbReference>
<dbReference type="HAMAP" id="MF_01043">
    <property type="entry name" value="PlsY"/>
    <property type="match status" value="1"/>
</dbReference>
<reference evidence="11 12" key="1">
    <citation type="submission" date="2019-02" db="EMBL/GenBank/DDBJ databases">
        <title>Bacterial novel species Emticicia sp. 17J42-9 isolated from soil.</title>
        <authorList>
            <person name="Jung H.-Y."/>
        </authorList>
    </citation>
    <scope>NUCLEOTIDE SEQUENCE [LARGE SCALE GENOMIC DNA]</scope>
    <source>
        <strain evidence="11 12">17J42-9</strain>
    </source>
</reference>
<dbReference type="Pfam" id="PF02660">
    <property type="entry name" value="G3P_acyltransf"/>
    <property type="match status" value="1"/>
</dbReference>
<feature type="transmembrane region" description="Helical" evidence="10">
    <location>
        <begin position="53"/>
        <end position="74"/>
    </location>
</feature>
<evidence type="ECO:0000256" key="9">
    <source>
        <dbReference type="ARBA" id="ARBA00023264"/>
    </source>
</evidence>
<dbReference type="NCBIfam" id="TIGR00023">
    <property type="entry name" value="glycerol-3-phosphate 1-O-acyltransferase PlsY"/>
    <property type="match status" value="1"/>
</dbReference>
<comment type="subcellular location">
    <subcellularLocation>
        <location evidence="10">Cell membrane</location>
        <topology evidence="10">Multi-pass membrane protein</topology>
    </subcellularLocation>
</comment>
<comment type="similarity">
    <text evidence="10">Belongs to the PlsY family.</text>
</comment>
<evidence type="ECO:0000313" key="12">
    <source>
        <dbReference type="Proteomes" id="UP000293162"/>
    </source>
</evidence>
<dbReference type="UniPathway" id="UPA00085"/>
<keyword evidence="2 10" id="KW-0444">Lipid biosynthesis</keyword>
<evidence type="ECO:0000256" key="8">
    <source>
        <dbReference type="ARBA" id="ARBA00023209"/>
    </source>
</evidence>
<evidence type="ECO:0000313" key="11">
    <source>
        <dbReference type="EMBL" id="RYU94575.1"/>
    </source>
</evidence>
<evidence type="ECO:0000256" key="4">
    <source>
        <dbReference type="ARBA" id="ARBA00022692"/>
    </source>
</evidence>
<comment type="pathway">
    <text evidence="10">Lipid metabolism; phospholipid metabolism.</text>
</comment>
<evidence type="ECO:0000256" key="7">
    <source>
        <dbReference type="ARBA" id="ARBA00023136"/>
    </source>
</evidence>
<dbReference type="AlphaFoldDB" id="A0A4Q5LY59"/>
<comment type="caution">
    <text evidence="11">The sequence shown here is derived from an EMBL/GenBank/DDBJ whole genome shotgun (WGS) entry which is preliminary data.</text>
</comment>
<name>A0A4Q5LY59_9BACT</name>
<dbReference type="PANTHER" id="PTHR30309:SF0">
    <property type="entry name" value="GLYCEROL-3-PHOSPHATE ACYLTRANSFERASE-RELATED"/>
    <property type="match status" value="1"/>
</dbReference>
<keyword evidence="9 10" id="KW-1208">Phospholipid metabolism</keyword>
<gene>
    <name evidence="10 11" type="primary">plsY</name>
    <name evidence="11" type="ORF">EWM59_16580</name>
</gene>
<keyword evidence="4 10" id="KW-0812">Transmembrane</keyword>
<keyword evidence="1 10" id="KW-1003">Cell membrane</keyword>
<protein>
    <recommendedName>
        <fullName evidence="10">Glycerol-3-phosphate acyltransferase</fullName>
    </recommendedName>
    <alternativeName>
        <fullName evidence="10">Acyl-PO4 G3P acyltransferase</fullName>
    </alternativeName>
    <alternativeName>
        <fullName evidence="10">Acyl-phosphate--glycerol-3-phosphate acyltransferase</fullName>
    </alternativeName>
    <alternativeName>
        <fullName evidence="10">G3P acyltransferase</fullName>
        <shortName evidence="10">GPAT</shortName>
        <ecNumber evidence="10">2.3.1.275</ecNumber>
    </alternativeName>
    <alternativeName>
        <fullName evidence="10">Lysophosphatidic acid synthase</fullName>
        <shortName evidence="10">LPA synthase</shortName>
    </alternativeName>
</protein>
<evidence type="ECO:0000256" key="2">
    <source>
        <dbReference type="ARBA" id="ARBA00022516"/>
    </source>
</evidence>
<dbReference type="GO" id="GO:0008654">
    <property type="term" value="P:phospholipid biosynthetic process"/>
    <property type="evidence" value="ECO:0007669"/>
    <property type="project" value="UniProtKB-UniRule"/>
</dbReference>
<dbReference type="EMBL" id="SEWF01000024">
    <property type="protein sequence ID" value="RYU94575.1"/>
    <property type="molecule type" value="Genomic_DNA"/>
</dbReference>
<evidence type="ECO:0000256" key="1">
    <source>
        <dbReference type="ARBA" id="ARBA00022475"/>
    </source>
</evidence>
<keyword evidence="5 10" id="KW-1133">Transmembrane helix</keyword>
<keyword evidence="3 10" id="KW-0808">Transferase</keyword>
<sequence>MIMMGVVIAYLLGSIPTAVWYGRIFHGIDVRQHGSGNAGATNSLRTFGRKAGIIVLIIDFLKGFLAVLAASFLFPDTTRYLPMLMGLAAVIGHLYPVFAQFRGGKGVATALGVIAASFPMTVIICMVVFFIIVFLTRYVSLGSMIGALAFPVQIALNVWQVNPNRDPYYIAFAAALFLILVFTHRHNIQRLMKGTENKFGTKK</sequence>
<proteinExistence type="inferred from homology"/>
<keyword evidence="11" id="KW-0012">Acyltransferase</keyword>
<dbReference type="SMART" id="SM01207">
    <property type="entry name" value="G3P_acyltransf"/>
    <property type="match status" value="1"/>
</dbReference>
<evidence type="ECO:0000256" key="6">
    <source>
        <dbReference type="ARBA" id="ARBA00023098"/>
    </source>
</evidence>
<feature type="transmembrane region" description="Helical" evidence="10">
    <location>
        <begin position="167"/>
        <end position="183"/>
    </location>
</feature>
<evidence type="ECO:0000256" key="10">
    <source>
        <dbReference type="HAMAP-Rule" id="MF_01043"/>
    </source>
</evidence>